<sequence length="59" mass="6445">MPSQFLFCSDLPVRLCLSHHLRGNLTLQLLLKEGMCYDSDKAGSAQATETKETSGTTLS</sequence>
<organism evidence="1 2">
    <name type="scientific">Photobacterium gaetbulicola</name>
    <dbReference type="NCBI Taxonomy" id="1295392"/>
    <lineage>
        <taxon>Bacteria</taxon>
        <taxon>Pseudomonadati</taxon>
        <taxon>Pseudomonadota</taxon>
        <taxon>Gammaproteobacteria</taxon>
        <taxon>Vibrionales</taxon>
        <taxon>Vibrionaceae</taxon>
        <taxon>Photobacterium</taxon>
    </lineage>
</organism>
<accession>A0A0B9GU40</accession>
<dbReference type="Proteomes" id="UP000031278">
    <property type="component" value="Unassembled WGS sequence"/>
</dbReference>
<proteinExistence type="predicted"/>
<name>A0A0B9GU40_9GAMM</name>
<dbReference type="EMBL" id="JWLZ01000180">
    <property type="protein sequence ID" value="KHT62296.1"/>
    <property type="molecule type" value="Genomic_DNA"/>
</dbReference>
<dbReference type="AlphaFoldDB" id="A0A0B9GU40"/>
<evidence type="ECO:0000313" key="1">
    <source>
        <dbReference type="EMBL" id="KHT62296.1"/>
    </source>
</evidence>
<protein>
    <submittedName>
        <fullName evidence="1">Uncharacterized protein</fullName>
    </submittedName>
</protein>
<evidence type="ECO:0000313" key="2">
    <source>
        <dbReference type="Proteomes" id="UP000031278"/>
    </source>
</evidence>
<reference evidence="1 2" key="1">
    <citation type="submission" date="2014-12" db="EMBL/GenBank/DDBJ databases">
        <title>Genome sequencing of Photobacterium gaetbulicola AD005a.</title>
        <authorList>
            <person name="Adrian T.G.S."/>
            <person name="Chan K.G."/>
        </authorList>
    </citation>
    <scope>NUCLEOTIDE SEQUENCE [LARGE SCALE GENOMIC DNA]</scope>
    <source>
        <strain evidence="1 2">AD005a</strain>
    </source>
</reference>
<gene>
    <name evidence="1" type="ORF">RJ45_18110</name>
</gene>
<comment type="caution">
    <text evidence="1">The sequence shown here is derived from an EMBL/GenBank/DDBJ whole genome shotgun (WGS) entry which is preliminary data.</text>
</comment>